<comment type="caution">
    <text evidence="2">The sequence shown here is derived from an EMBL/GenBank/DDBJ whole genome shotgun (WGS) entry which is preliminary data.</text>
</comment>
<evidence type="ECO:0008006" key="4">
    <source>
        <dbReference type="Google" id="ProtNLM"/>
    </source>
</evidence>
<feature type="chain" id="PRO_5024823252" description="Secreted protein" evidence="1">
    <location>
        <begin position="20"/>
        <end position="241"/>
    </location>
</feature>
<organism evidence="2 3">
    <name type="scientific">Trichomonascus ciferrii</name>
    <dbReference type="NCBI Taxonomy" id="44093"/>
    <lineage>
        <taxon>Eukaryota</taxon>
        <taxon>Fungi</taxon>
        <taxon>Dikarya</taxon>
        <taxon>Ascomycota</taxon>
        <taxon>Saccharomycotina</taxon>
        <taxon>Dipodascomycetes</taxon>
        <taxon>Dipodascales</taxon>
        <taxon>Trichomonascaceae</taxon>
        <taxon>Trichomonascus</taxon>
        <taxon>Trichomonascus ciferrii complex</taxon>
    </lineage>
</organism>
<gene>
    <name evidence="2" type="ORF">TRICI_005320</name>
</gene>
<protein>
    <recommendedName>
        <fullName evidence="4">Secreted protein</fullName>
    </recommendedName>
</protein>
<keyword evidence="1" id="KW-0732">Signal</keyword>
<dbReference type="VEuPathDB" id="FungiDB:TRICI_005320"/>
<proteinExistence type="predicted"/>
<evidence type="ECO:0000256" key="1">
    <source>
        <dbReference type="SAM" id="SignalP"/>
    </source>
</evidence>
<evidence type="ECO:0000313" key="2">
    <source>
        <dbReference type="EMBL" id="KAA8905324.1"/>
    </source>
</evidence>
<feature type="signal peptide" evidence="1">
    <location>
        <begin position="1"/>
        <end position="19"/>
    </location>
</feature>
<dbReference type="EMBL" id="SWFS01000418">
    <property type="protein sequence ID" value="KAA8905324.1"/>
    <property type="molecule type" value="Genomic_DNA"/>
</dbReference>
<dbReference type="Proteomes" id="UP000761534">
    <property type="component" value="Unassembled WGS sequence"/>
</dbReference>
<name>A0A642UTV4_9ASCO</name>
<sequence length="241" mass="25471">MVAINKLAFLAFGLLGIAADTEDIVLDDAPALNETQSSGNDTVNGIPSEVNGALGRAASSLSTAKTRIAQDHLNSTEDVLNNLASSVQNTNSALWQVSEACLIFCMPPAPPPVSCCGSCCTTTCGCYGTYSFRGVQYNLAVDGKPKVGNLFPEFLTGNMNYVKETLGDSLSPVMKQMTQTVNSLTKDVSSGKVDKAAIDEVNDVIPQVRLFLKNTQQISGVESERKALISALDKLSAAIKN</sequence>
<evidence type="ECO:0000313" key="3">
    <source>
        <dbReference type="Proteomes" id="UP000761534"/>
    </source>
</evidence>
<dbReference type="AlphaFoldDB" id="A0A642UTV4"/>
<accession>A0A642UTV4</accession>
<keyword evidence="3" id="KW-1185">Reference proteome</keyword>
<reference evidence="2" key="1">
    <citation type="journal article" date="2019" name="G3 (Bethesda)">
        <title>Genome Assemblies of Two Rare Opportunistic Yeast Pathogens: Diutina rugosa (syn. Candida rugosa) and Trichomonascus ciferrii (syn. Candida ciferrii).</title>
        <authorList>
            <person name="Mixao V."/>
            <person name="Saus E."/>
            <person name="Hansen A.P."/>
            <person name="Lass-Florl C."/>
            <person name="Gabaldon T."/>
        </authorList>
    </citation>
    <scope>NUCLEOTIDE SEQUENCE</scope>
    <source>
        <strain evidence="2">CBS 4856</strain>
    </source>
</reference>